<gene>
    <name evidence="4" type="primary">txxe-27</name>
    <name evidence="4" type="ORF">TXXE_02220</name>
</gene>
<feature type="region of interest" description="Disordered" evidence="1">
    <location>
        <begin position="31"/>
        <end position="53"/>
    </location>
</feature>
<feature type="compositionally biased region" description="Low complexity" evidence="1">
    <location>
        <begin position="39"/>
        <end position="48"/>
    </location>
</feature>
<evidence type="ECO:0000256" key="2">
    <source>
        <dbReference type="SAM" id="SignalP"/>
    </source>
</evidence>
<dbReference type="EMBL" id="CAJRAY010000008">
    <property type="protein sequence ID" value="CAG5078359.1"/>
    <property type="molecule type" value="Genomic_DNA"/>
</dbReference>
<evidence type="ECO:0000313" key="5">
    <source>
        <dbReference type="Proteomes" id="UP000681526"/>
    </source>
</evidence>
<comment type="caution">
    <text evidence="4">The sequence shown here is derived from an EMBL/GenBank/DDBJ whole genome shotgun (WGS) entry which is preliminary data.</text>
</comment>
<feature type="domain" description="SsuA/THI5-like" evidence="3">
    <location>
        <begin position="69"/>
        <end position="282"/>
    </location>
</feature>
<dbReference type="PANTHER" id="PTHR31528">
    <property type="entry name" value="4-AMINO-5-HYDROXYMETHYL-2-METHYLPYRIMIDINE PHOSPHATE SYNTHASE THI11-RELATED"/>
    <property type="match status" value="1"/>
</dbReference>
<feature type="chain" id="PRO_5045590196" evidence="2">
    <location>
        <begin position="29"/>
        <end position="354"/>
    </location>
</feature>
<keyword evidence="2" id="KW-0732">Signal</keyword>
<dbReference type="RefSeq" id="WP_213483283.1">
    <property type="nucleotide sequence ID" value="NZ_CAJRAY010000008.1"/>
</dbReference>
<keyword evidence="5" id="KW-1185">Reference proteome</keyword>
<evidence type="ECO:0000256" key="1">
    <source>
        <dbReference type="SAM" id="MobiDB-lite"/>
    </source>
</evidence>
<protein>
    <submittedName>
        <fullName evidence="4">NMT1/THI5 like domain protein putative ABC transporter</fullName>
    </submittedName>
</protein>
<dbReference type="InterPro" id="IPR015168">
    <property type="entry name" value="SsuA/THI5"/>
</dbReference>
<proteinExistence type="predicted"/>
<sequence length="354" mass="38337">MRRKRRKSWGLLALALLLVLAGCGGGSGNDGGNGGNTENGGNAANAGGAADGSDKPLQKVRVVLDWSPNTNHTGLYVARDKGFFAEQGLDVEIIQPGEAGADQMVASGDVEFGVSYQEAVTLARTNGVPIVSIAAVIQHNTSGFASPADKNIKTPKDFEGKKYGGWGSPVEEAVIDSIMQEDGGDVSRVEFVNVGDTDFFTAVKRDVDFFWIFYGWTGIEAELRGEELNMVYLTDYSEKLDYYTPVLATSEKLIGEKPDLVKAFVAGAAAGYKFAIDNPEEAADVLIAAEPDLNAELVKASQKWLSPKYQDDAPRWGEQKLEVWKNYAEWMAEHGVMEGEFDPEAAFTNEFLPE</sequence>
<feature type="signal peptide" evidence="2">
    <location>
        <begin position="1"/>
        <end position="28"/>
    </location>
</feature>
<accession>A0ABN7RQZ0</accession>
<evidence type="ECO:0000259" key="3">
    <source>
        <dbReference type="Pfam" id="PF09084"/>
    </source>
</evidence>
<dbReference type="Proteomes" id="UP000681526">
    <property type="component" value="Unassembled WGS sequence"/>
</dbReference>
<dbReference type="SUPFAM" id="SSF53850">
    <property type="entry name" value="Periplasmic binding protein-like II"/>
    <property type="match status" value="1"/>
</dbReference>
<dbReference type="Pfam" id="PF09084">
    <property type="entry name" value="NMT1"/>
    <property type="match status" value="1"/>
</dbReference>
<dbReference type="Gene3D" id="3.40.190.10">
    <property type="entry name" value="Periplasmic binding protein-like II"/>
    <property type="match status" value="2"/>
</dbReference>
<dbReference type="InterPro" id="IPR027939">
    <property type="entry name" value="NMT1/THI5"/>
</dbReference>
<dbReference type="PANTHER" id="PTHR31528:SF3">
    <property type="entry name" value="THIAMINE BIOSYNTHESIS PROTEIN HI_0357-RELATED"/>
    <property type="match status" value="1"/>
</dbReference>
<dbReference type="PROSITE" id="PS51257">
    <property type="entry name" value="PROKAR_LIPOPROTEIN"/>
    <property type="match status" value="1"/>
</dbReference>
<reference evidence="4 5" key="1">
    <citation type="submission" date="2021-04" db="EMBL/GenBank/DDBJ databases">
        <authorList>
            <person name="Rakotoarivonina H."/>
        </authorList>
    </citation>
    <scope>NUCLEOTIDE SEQUENCE [LARGE SCALE GENOMIC DNA]</scope>
    <source>
        <strain evidence="4 5">XE</strain>
    </source>
</reference>
<organism evidence="4 5">
    <name type="scientific">Thermobacillus xylanilyticus</name>
    <dbReference type="NCBI Taxonomy" id="76633"/>
    <lineage>
        <taxon>Bacteria</taxon>
        <taxon>Bacillati</taxon>
        <taxon>Bacillota</taxon>
        <taxon>Bacilli</taxon>
        <taxon>Bacillales</taxon>
        <taxon>Paenibacillaceae</taxon>
        <taxon>Thermobacillus</taxon>
    </lineage>
</organism>
<name>A0ABN7RQZ0_THEXY</name>
<evidence type="ECO:0000313" key="4">
    <source>
        <dbReference type="EMBL" id="CAG5078359.1"/>
    </source>
</evidence>